<feature type="domain" description="CheC-like protein" evidence="9">
    <location>
        <begin position="48"/>
        <end position="81"/>
    </location>
</feature>
<dbReference type="NCBIfam" id="NF005995">
    <property type="entry name" value="PRK08119.1"/>
    <property type="match status" value="1"/>
</dbReference>
<accession>A0A9E2KCN6</accession>
<protein>
    <submittedName>
        <fullName evidence="10">Flagellar motor switch phosphatase FliY</fullName>
    </submittedName>
</protein>
<dbReference type="InterPro" id="IPR051469">
    <property type="entry name" value="FliN/MopA/SpaO"/>
</dbReference>
<dbReference type="PRINTS" id="PR00956">
    <property type="entry name" value="FLGMOTORFLIN"/>
</dbReference>
<dbReference type="InterPro" id="IPR036429">
    <property type="entry name" value="SpoA-like_sf"/>
</dbReference>
<keyword evidence="4" id="KW-0145">Chemotaxis</keyword>
<feature type="compositionally biased region" description="Low complexity" evidence="7">
    <location>
        <begin position="17"/>
        <end position="29"/>
    </location>
</feature>
<dbReference type="InterPro" id="IPR001543">
    <property type="entry name" value="FliN-like_C"/>
</dbReference>
<evidence type="ECO:0000259" key="9">
    <source>
        <dbReference type="Pfam" id="PF04509"/>
    </source>
</evidence>
<proteinExistence type="inferred from homology"/>
<keyword evidence="6" id="KW-0472">Membrane</keyword>
<dbReference type="InterPro" id="IPR012826">
    <property type="entry name" value="FliN"/>
</dbReference>
<feature type="region of interest" description="Disordered" evidence="7">
    <location>
        <begin position="17"/>
        <end position="42"/>
    </location>
</feature>
<dbReference type="Pfam" id="PF01052">
    <property type="entry name" value="FliMN_C"/>
    <property type="match status" value="1"/>
</dbReference>
<keyword evidence="10" id="KW-0966">Cell projection</keyword>
<name>A0A9E2KCN6_9FIRM</name>
<reference evidence="10" key="2">
    <citation type="submission" date="2021-04" db="EMBL/GenBank/DDBJ databases">
        <authorList>
            <person name="Gilroy R."/>
        </authorList>
    </citation>
    <scope>NUCLEOTIDE SEQUENCE</scope>
    <source>
        <strain evidence="10">B5-657</strain>
    </source>
</reference>
<evidence type="ECO:0000313" key="10">
    <source>
        <dbReference type="EMBL" id="MBU3804292.1"/>
    </source>
</evidence>
<sequence>MVAEMLSQEEINALLGSISTDDGSSGSGLDQDRNEKIGGTVTLNPDEIDALGEIGNISMGTAATTLFTLLNHKVLITTPKVEALTWDEFVETLTDDLTAVAVDYTEGFIGSNLMILKDHDVKIIADLMMGGTGMYLEGPITDLHLSAIAEAMNQMIGSSSTSMAQIFNKKIDISPPQALKMESNLENIFGPRGDLVKISFRLQIEENIIDSELMQILPLQFAKELIAGLLTQEEVESDKASIPEAQPMQQAYQNPSPQAAPIYAPTSASDQMFSKVSAEYHKSNSVKQESSIRPDVDIKLPQFQSFDSHTKVYPKENMDILMDVSLEVSVELGRTSRKIKEILEFGPGSIIELNRLVGEPVDVLVNGKFVATGEVVVIDENFGIRITDIINMENRI</sequence>
<dbReference type="Gene3D" id="3.40.1550.10">
    <property type="entry name" value="CheC-like"/>
    <property type="match status" value="1"/>
</dbReference>
<organism evidence="10 11">
    <name type="scientific">Candidatus Cellulosilyticum pullistercoris</name>
    <dbReference type="NCBI Taxonomy" id="2838521"/>
    <lineage>
        <taxon>Bacteria</taxon>
        <taxon>Bacillati</taxon>
        <taxon>Bacillota</taxon>
        <taxon>Clostridia</taxon>
        <taxon>Lachnospirales</taxon>
        <taxon>Cellulosilyticaceae</taxon>
        <taxon>Cellulosilyticum</taxon>
    </lineage>
</organism>
<dbReference type="GO" id="GO:0003774">
    <property type="term" value="F:cytoskeletal motor activity"/>
    <property type="evidence" value="ECO:0007669"/>
    <property type="project" value="InterPro"/>
</dbReference>
<dbReference type="CDD" id="cd17907">
    <property type="entry name" value="FliY_FliN-Y"/>
    <property type="match status" value="1"/>
</dbReference>
<dbReference type="InterPro" id="IPR007597">
    <property type="entry name" value="CheC"/>
</dbReference>
<dbReference type="SUPFAM" id="SSF101801">
    <property type="entry name" value="Surface presentation of antigens (SPOA)"/>
    <property type="match status" value="1"/>
</dbReference>
<dbReference type="AlphaFoldDB" id="A0A9E2KCN6"/>
<comment type="caution">
    <text evidence="10">The sequence shown here is derived from an EMBL/GenBank/DDBJ whole genome shotgun (WGS) entry which is preliminary data.</text>
</comment>
<dbReference type="InterPro" id="IPR001172">
    <property type="entry name" value="FliN_T3SS_HrcQb"/>
</dbReference>
<feature type="domain" description="Flagellar motor switch protein FliN-like C-terminal" evidence="8">
    <location>
        <begin position="321"/>
        <end position="390"/>
    </location>
</feature>
<keyword evidence="10" id="KW-0282">Flagellum</keyword>
<reference evidence="10" key="1">
    <citation type="journal article" date="2021" name="PeerJ">
        <title>Extensive microbial diversity within the chicken gut microbiome revealed by metagenomics and culture.</title>
        <authorList>
            <person name="Gilroy R."/>
            <person name="Ravi A."/>
            <person name="Getino M."/>
            <person name="Pursley I."/>
            <person name="Horton D.L."/>
            <person name="Alikhan N.F."/>
            <person name="Baker D."/>
            <person name="Gharbi K."/>
            <person name="Hall N."/>
            <person name="Watson M."/>
            <person name="Adriaenssens E.M."/>
            <person name="Foster-Nyarko E."/>
            <person name="Jarju S."/>
            <person name="Secka A."/>
            <person name="Antonio M."/>
            <person name="Oren A."/>
            <person name="Chaudhuri R.R."/>
            <person name="La Ragione R."/>
            <person name="Hildebrand F."/>
            <person name="Pallen M.J."/>
        </authorList>
    </citation>
    <scope>NUCLEOTIDE SEQUENCE</scope>
    <source>
        <strain evidence="10">B5-657</strain>
    </source>
</reference>
<evidence type="ECO:0000313" key="11">
    <source>
        <dbReference type="Proteomes" id="UP000824229"/>
    </source>
</evidence>
<dbReference type="GO" id="GO:0071973">
    <property type="term" value="P:bacterial-type flagellum-dependent cell motility"/>
    <property type="evidence" value="ECO:0007669"/>
    <property type="project" value="InterPro"/>
</dbReference>
<dbReference type="GO" id="GO:0009425">
    <property type="term" value="C:bacterial-type flagellum basal body"/>
    <property type="evidence" value="ECO:0007669"/>
    <property type="project" value="InterPro"/>
</dbReference>
<evidence type="ECO:0000256" key="4">
    <source>
        <dbReference type="ARBA" id="ARBA00022500"/>
    </source>
</evidence>
<comment type="similarity">
    <text evidence="2">Belongs to the FliN/MopA/SpaO family.</text>
</comment>
<keyword evidence="3" id="KW-1003">Cell membrane</keyword>
<evidence type="ECO:0000256" key="3">
    <source>
        <dbReference type="ARBA" id="ARBA00022475"/>
    </source>
</evidence>
<evidence type="ECO:0000256" key="2">
    <source>
        <dbReference type="ARBA" id="ARBA00009226"/>
    </source>
</evidence>
<dbReference type="Proteomes" id="UP000824229">
    <property type="component" value="Unassembled WGS sequence"/>
</dbReference>
<keyword evidence="10" id="KW-0969">Cilium</keyword>
<evidence type="ECO:0000259" key="8">
    <source>
        <dbReference type="Pfam" id="PF01052"/>
    </source>
</evidence>
<dbReference type="PANTHER" id="PTHR43484:SF1">
    <property type="entry name" value="FLAGELLAR MOTOR SWITCH PROTEIN FLIN"/>
    <property type="match status" value="1"/>
</dbReference>
<dbReference type="GO" id="GO:0016787">
    <property type="term" value="F:hydrolase activity"/>
    <property type="evidence" value="ECO:0007669"/>
    <property type="project" value="InterPro"/>
</dbReference>
<dbReference type="InterPro" id="IPR028976">
    <property type="entry name" value="CheC-like_sf"/>
</dbReference>
<evidence type="ECO:0000256" key="7">
    <source>
        <dbReference type="SAM" id="MobiDB-lite"/>
    </source>
</evidence>
<dbReference type="PANTHER" id="PTHR43484">
    <property type="match status" value="1"/>
</dbReference>
<dbReference type="SUPFAM" id="SSF103039">
    <property type="entry name" value="CheC-like"/>
    <property type="match status" value="1"/>
</dbReference>
<evidence type="ECO:0000256" key="1">
    <source>
        <dbReference type="ARBA" id="ARBA00004413"/>
    </source>
</evidence>
<evidence type="ECO:0000256" key="6">
    <source>
        <dbReference type="ARBA" id="ARBA00023136"/>
    </source>
</evidence>
<gene>
    <name evidence="10" type="primary">fliY</name>
    <name evidence="10" type="ORF">H9872_06020</name>
</gene>
<comment type="subcellular location">
    <subcellularLocation>
        <location evidence="1">Cell membrane</location>
        <topology evidence="1">Peripheral membrane protein</topology>
        <orientation evidence="1">Cytoplasmic side</orientation>
    </subcellularLocation>
</comment>
<dbReference type="NCBIfam" id="TIGR02480">
    <property type="entry name" value="fliN"/>
    <property type="match status" value="1"/>
</dbReference>
<evidence type="ECO:0000256" key="5">
    <source>
        <dbReference type="ARBA" id="ARBA00022779"/>
    </source>
</evidence>
<dbReference type="Gene3D" id="2.30.330.10">
    <property type="entry name" value="SpoA-like"/>
    <property type="match status" value="1"/>
</dbReference>
<keyword evidence="5" id="KW-0283">Flagellar rotation</keyword>
<dbReference type="GO" id="GO:0005886">
    <property type="term" value="C:plasma membrane"/>
    <property type="evidence" value="ECO:0007669"/>
    <property type="project" value="UniProtKB-SubCell"/>
</dbReference>
<dbReference type="Pfam" id="PF04509">
    <property type="entry name" value="CheC"/>
    <property type="match status" value="2"/>
</dbReference>
<dbReference type="GO" id="GO:0006935">
    <property type="term" value="P:chemotaxis"/>
    <property type="evidence" value="ECO:0007669"/>
    <property type="project" value="UniProtKB-KW"/>
</dbReference>
<dbReference type="EMBL" id="JAHLFQ010000133">
    <property type="protein sequence ID" value="MBU3804292.1"/>
    <property type="molecule type" value="Genomic_DNA"/>
</dbReference>
<feature type="domain" description="CheC-like protein" evidence="9">
    <location>
        <begin position="143"/>
        <end position="177"/>
    </location>
</feature>